<dbReference type="FunFam" id="1.10.10.10:FF:000322">
    <property type="entry name" value="Probable disease resistance protein At1g63360"/>
    <property type="match status" value="1"/>
</dbReference>
<comment type="caution">
    <text evidence="10">The sequence shown here is derived from an EMBL/GenBank/DDBJ whole genome shotgun (WGS) entry which is preliminary data.</text>
</comment>
<dbReference type="PANTHER" id="PTHR33463:SF220">
    <property type="entry name" value="NB-ARC DOMAIN-CONTAINING PROTEIN"/>
    <property type="match status" value="1"/>
</dbReference>
<evidence type="ECO:0000313" key="10">
    <source>
        <dbReference type="EMBL" id="KAL3748253.1"/>
    </source>
</evidence>
<dbReference type="Gene3D" id="1.10.8.430">
    <property type="entry name" value="Helical domain of apoptotic protease-activating factors"/>
    <property type="match status" value="1"/>
</dbReference>
<keyword evidence="5" id="KW-0611">Plant defense</keyword>
<dbReference type="InterPro" id="IPR042197">
    <property type="entry name" value="Apaf_helical"/>
</dbReference>
<dbReference type="FunFam" id="3.40.50.300:FF:001091">
    <property type="entry name" value="Probable disease resistance protein At1g61300"/>
    <property type="match status" value="1"/>
</dbReference>
<dbReference type="Pfam" id="PF00931">
    <property type="entry name" value="NB-ARC"/>
    <property type="match status" value="1"/>
</dbReference>
<dbReference type="InterPro" id="IPR001611">
    <property type="entry name" value="Leu-rich_rpt"/>
</dbReference>
<evidence type="ECO:0000256" key="4">
    <source>
        <dbReference type="ARBA" id="ARBA00022741"/>
    </source>
</evidence>
<dbReference type="SUPFAM" id="SSF52540">
    <property type="entry name" value="P-loop containing nucleoside triphosphate hydrolases"/>
    <property type="match status" value="1"/>
</dbReference>
<keyword evidence="11" id="KW-1185">Reference proteome</keyword>
<evidence type="ECO:0000259" key="9">
    <source>
        <dbReference type="Pfam" id="PF23598"/>
    </source>
</evidence>
<dbReference type="InterPro" id="IPR050905">
    <property type="entry name" value="Plant_NBS-LRR"/>
</dbReference>
<dbReference type="InterPro" id="IPR055414">
    <property type="entry name" value="LRR_R13L4/SHOC2-like"/>
</dbReference>
<organism evidence="10 11">
    <name type="scientific">Eucalyptus globulus</name>
    <name type="common">Tasmanian blue gum</name>
    <dbReference type="NCBI Taxonomy" id="34317"/>
    <lineage>
        <taxon>Eukaryota</taxon>
        <taxon>Viridiplantae</taxon>
        <taxon>Streptophyta</taxon>
        <taxon>Embryophyta</taxon>
        <taxon>Tracheophyta</taxon>
        <taxon>Spermatophyta</taxon>
        <taxon>Magnoliopsida</taxon>
        <taxon>eudicotyledons</taxon>
        <taxon>Gunneridae</taxon>
        <taxon>Pentapetalae</taxon>
        <taxon>rosids</taxon>
        <taxon>malvids</taxon>
        <taxon>Myrtales</taxon>
        <taxon>Myrtaceae</taxon>
        <taxon>Myrtoideae</taxon>
        <taxon>Eucalypteae</taxon>
        <taxon>Eucalyptus</taxon>
    </lineage>
</organism>
<gene>
    <name evidence="10" type="ORF">ACJRO7_009485</name>
</gene>
<dbReference type="Gene3D" id="3.80.10.10">
    <property type="entry name" value="Ribonuclease Inhibitor"/>
    <property type="match status" value="2"/>
</dbReference>
<dbReference type="Proteomes" id="UP001634007">
    <property type="component" value="Unassembled WGS sequence"/>
</dbReference>
<feature type="domain" description="NB-ARC" evidence="7">
    <location>
        <begin position="157"/>
        <end position="309"/>
    </location>
</feature>
<dbReference type="PANTHER" id="PTHR33463">
    <property type="entry name" value="NB-ARC DOMAIN-CONTAINING PROTEIN-RELATED"/>
    <property type="match status" value="1"/>
</dbReference>
<dbReference type="SUPFAM" id="SSF52058">
    <property type="entry name" value="L domain-like"/>
    <property type="match status" value="1"/>
</dbReference>
<evidence type="ECO:0000256" key="2">
    <source>
        <dbReference type="ARBA" id="ARBA00022614"/>
    </source>
</evidence>
<sequence length="896" mass="102703">MDFASPLSDLIKCLWGSASKHLGYIYIVKHNVDKLQMETEDLNAKSEDVKAGVEHEEERGGVSRTGEVVNWLGKVQNFLGEVDQVLREAREHDQIKCLSHCLPQNCWSGYRLGKTVDRMLNEVKELKKEEFNTTLPLPPPPVLRMPSDKTVGLDISFDEVWKWLKDEKEGVIGLYGTGGVGKTTLMKRINNDLMGANHGFEVVIWVVVKRLDIKDEIWERWSQDERVHHLLNFLTKKKFVLLIDDVWAKLDLSKIGVPHSCLGKKSKVVFTTRLEEVCYQMKADRAYQVQCLTPKEALGLFENNVGKSTIHSHPEISKLAKNIVQECKGLPLALITIGQAMAGKDNPSEWRHALTTLRNRPHKLRGMVEEVYHILEFSYDSLSDTTRQACFLYCCHFPEDYPIILDNLIELWIGEGLLGNTGDVYHKRDEGASILGDLKRACLLESGPYNVYEQATVKMHDVIRDMATWIARDHGQRENKLLVIENEEDMSVEMISKWREAEKVSIWGNLIANINRAPPMCSQLETLFVRETNVRLVPRGFFESMMACLKVLDLSSNKNIVSFPKEICNLISLQYLNLSDTNISELPEEIKNLTRLRWLLLDNPLAPKRILIPIGAITSLPLNVFNTWGHSLEKEEELVEELGDMQDLTELSIIVHKSFSALKVFQSLQRCIRRVRIKDCKDLTSIPISHSLKRSGNFSYLEVLHLVNCPMLMQMEITQGIGRAPNCFCFPSLVNVSISNCKFFYLSWLVHAPKLRHLEVAYNPWMEKIIGDEFAREELVTSGLFSCLKYLRIDNLRNLRSICDHTLFFPQGMEFRIGRCPRLRKLPLDSNSTRGSFLVTGDKDWWPKFKWDPAARVTLRVGQSPEEEMTFGEALGKIKNQNDDRPNIRFLPLQAE</sequence>
<feature type="domain" description="Disease resistance protein winged helix" evidence="8">
    <location>
        <begin position="397"/>
        <end position="467"/>
    </location>
</feature>
<name>A0ABD3LCD9_EUCGL</name>
<proteinExistence type="inferred from homology"/>
<evidence type="ECO:0000256" key="6">
    <source>
        <dbReference type="ARBA" id="ARBA00022840"/>
    </source>
</evidence>
<dbReference type="PRINTS" id="PR00364">
    <property type="entry name" value="DISEASERSIST"/>
</dbReference>
<evidence type="ECO:0000313" key="11">
    <source>
        <dbReference type="Proteomes" id="UP001634007"/>
    </source>
</evidence>
<dbReference type="InterPro" id="IPR002182">
    <property type="entry name" value="NB-ARC"/>
</dbReference>
<dbReference type="EMBL" id="JBJKBG010000002">
    <property type="protein sequence ID" value="KAL3748253.1"/>
    <property type="molecule type" value="Genomic_DNA"/>
</dbReference>
<protein>
    <recommendedName>
        <fullName evidence="12">NB-ARC domain-containing protein</fullName>
    </recommendedName>
</protein>
<dbReference type="PROSITE" id="PS51450">
    <property type="entry name" value="LRR"/>
    <property type="match status" value="1"/>
</dbReference>
<dbReference type="InterPro" id="IPR036388">
    <property type="entry name" value="WH-like_DNA-bd_sf"/>
</dbReference>
<accession>A0ABD3LCD9</accession>
<evidence type="ECO:0000259" key="8">
    <source>
        <dbReference type="Pfam" id="PF23559"/>
    </source>
</evidence>
<evidence type="ECO:0000256" key="5">
    <source>
        <dbReference type="ARBA" id="ARBA00022821"/>
    </source>
</evidence>
<evidence type="ECO:0000256" key="3">
    <source>
        <dbReference type="ARBA" id="ARBA00022737"/>
    </source>
</evidence>
<reference evidence="10 11" key="1">
    <citation type="submission" date="2024-11" db="EMBL/GenBank/DDBJ databases">
        <title>Chromosome-level genome assembly of Eucalyptus globulus Labill. provides insights into its genome evolution.</title>
        <authorList>
            <person name="Li X."/>
        </authorList>
    </citation>
    <scope>NUCLEOTIDE SEQUENCE [LARGE SCALE GENOMIC DNA]</scope>
    <source>
        <strain evidence="10">CL2024</strain>
        <tissue evidence="10">Fresh tender leaves</tissue>
    </source>
</reference>
<feature type="domain" description="Disease resistance R13L4/SHOC-2-like LRR" evidence="9">
    <location>
        <begin position="549"/>
        <end position="801"/>
    </location>
</feature>
<dbReference type="GO" id="GO:0006952">
    <property type="term" value="P:defense response"/>
    <property type="evidence" value="ECO:0007669"/>
    <property type="project" value="UniProtKB-KW"/>
</dbReference>
<keyword evidence="2" id="KW-0433">Leucine-rich repeat</keyword>
<keyword evidence="4" id="KW-0547">Nucleotide-binding</keyword>
<dbReference type="Pfam" id="PF23559">
    <property type="entry name" value="WHD_DRP"/>
    <property type="match status" value="1"/>
</dbReference>
<dbReference type="InterPro" id="IPR058922">
    <property type="entry name" value="WHD_DRP"/>
</dbReference>
<evidence type="ECO:0000256" key="1">
    <source>
        <dbReference type="ARBA" id="ARBA00008894"/>
    </source>
</evidence>
<comment type="similarity">
    <text evidence="1">Belongs to the disease resistance NB-LRR family.</text>
</comment>
<keyword evidence="6" id="KW-0067">ATP-binding</keyword>
<dbReference type="GO" id="GO:0005524">
    <property type="term" value="F:ATP binding"/>
    <property type="evidence" value="ECO:0007669"/>
    <property type="project" value="UniProtKB-KW"/>
</dbReference>
<dbReference type="InterPro" id="IPR032675">
    <property type="entry name" value="LRR_dom_sf"/>
</dbReference>
<dbReference type="Pfam" id="PF23598">
    <property type="entry name" value="LRR_14"/>
    <property type="match status" value="1"/>
</dbReference>
<dbReference type="InterPro" id="IPR027417">
    <property type="entry name" value="P-loop_NTPase"/>
</dbReference>
<keyword evidence="3" id="KW-0677">Repeat</keyword>
<dbReference type="Gene3D" id="3.40.50.300">
    <property type="entry name" value="P-loop containing nucleotide triphosphate hydrolases"/>
    <property type="match status" value="1"/>
</dbReference>
<evidence type="ECO:0000259" key="7">
    <source>
        <dbReference type="Pfam" id="PF00931"/>
    </source>
</evidence>
<dbReference type="Gene3D" id="1.10.10.10">
    <property type="entry name" value="Winged helix-like DNA-binding domain superfamily/Winged helix DNA-binding domain"/>
    <property type="match status" value="1"/>
</dbReference>
<evidence type="ECO:0008006" key="12">
    <source>
        <dbReference type="Google" id="ProtNLM"/>
    </source>
</evidence>
<dbReference type="FunFam" id="1.10.8.430:FF:000003">
    <property type="entry name" value="Probable disease resistance protein At5g66910"/>
    <property type="match status" value="1"/>
</dbReference>
<dbReference type="AlphaFoldDB" id="A0ABD3LCD9"/>